<dbReference type="EMBL" id="OU963907">
    <property type="protein sequence ID" value="CAH0399448.1"/>
    <property type="molecule type" value="Genomic_DNA"/>
</dbReference>
<name>A0ABN8AVW8_CHISP</name>
<dbReference type="PROSITE" id="PS50191">
    <property type="entry name" value="CRAL_TRIO"/>
    <property type="match status" value="1"/>
</dbReference>
<sequence length="294" mass="34274">MPDQEMESNKDLVNIKNWLCKQPHLPHDVDETLLRRFLASSGYSMERAKRTIDLFFTIRSNSPEIFSMRDPWSAEIRRVFEITDLIPLPKKTNENYKVFLYRLRSPDMDLFNFVDAVKTFFMLADTRLTEEDDIPDGEIPIFDSANVSLKFIPKINLSVMRKYMLYSQEALPIRLKQVHVINAPAYIGKIHAICKPFLKAEVAKMIKFHEPNSDTLYKDIPRELLPDEYGGKAGCLDDIKRHWVKRMEAKRDWFLSSDKRWAVEESLRPPAACADPRARSVRDLPGSFRSLAFD</sequence>
<reference evidence="2" key="1">
    <citation type="submission" date="2021-12" db="EMBL/GenBank/DDBJ databases">
        <authorList>
            <person name="King R."/>
        </authorList>
    </citation>
    <scope>NUCLEOTIDE SEQUENCE</scope>
</reference>
<dbReference type="PRINTS" id="PR00180">
    <property type="entry name" value="CRETINALDHBP"/>
</dbReference>
<dbReference type="SUPFAM" id="SSF46938">
    <property type="entry name" value="CRAL/TRIO N-terminal domain"/>
    <property type="match status" value="1"/>
</dbReference>
<dbReference type="InterPro" id="IPR036273">
    <property type="entry name" value="CRAL/TRIO_N_dom_sf"/>
</dbReference>
<dbReference type="CDD" id="cd00170">
    <property type="entry name" value="SEC14"/>
    <property type="match status" value="1"/>
</dbReference>
<gene>
    <name evidence="2" type="ORF">CHILSU_LOCUS2592</name>
</gene>
<dbReference type="InterPro" id="IPR001251">
    <property type="entry name" value="CRAL-TRIO_dom"/>
</dbReference>
<proteinExistence type="predicted"/>
<evidence type="ECO:0000259" key="1">
    <source>
        <dbReference type="PROSITE" id="PS50191"/>
    </source>
</evidence>
<organism evidence="2 3">
    <name type="scientific">Chilo suppressalis</name>
    <name type="common">Asiatic rice borer moth</name>
    <dbReference type="NCBI Taxonomy" id="168631"/>
    <lineage>
        <taxon>Eukaryota</taxon>
        <taxon>Metazoa</taxon>
        <taxon>Ecdysozoa</taxon>
        <taxon>Arthropoda</taxon>
        <taxon>Hexapoda</taxon>
        <taxon>Insecta</taxon>
        <taxon>Pterygota</taxon>
        <taxon>Neoptera</taxon>
        <taxon>Endopterygota</taxon>
        <taxon>Lepidoptera</taxon>
        <taxon>Glossata</taxon>
        <taxon>Ditrysia</taxon>
        <taxon>Pyraloidea</taxon>
        <taxon>Crambidae</taxon>
        <taxon>Crambinae</taxon>
        <taxon>Chilo</taxon>
    </lineage>
</organism>
<evidence type="ECO:0000313" key="2">
    <source>
        <dbReference type="EMBL" id="CAH0399448.1"/>
    </source>
</evidence>
<protein>
    <recommendedName>
        <fullName evidence="1">CRAL-TRIO domain-containing protein</fullName>
    </recommendedName>
</protein>
<dbReference type="InterPro" id="IPR036865">
    <property type="entry name" value="CRAL-TRIO_dom_sf"/>
</dbReference>
<dbReference type="PANTHER" id="PTHR10174:SF222">
    <property type="entry name" value="GH10083P-RELATED"/>
    <property type="match status" value="1"/>
</dbReference>
<dbReference type="Gene3D" id="3.40.525.10">
    <property type="entry name" value="CRAL-TRIO lipid binding domain"/>
    <property type="match status" value="1"/>
</dbReference>
<feature type="domain" description="CRAL-TRIO" evidence="1">
    <location>
        <begin position="73"/>
        <end position="237"/>
    </location>
</feature>
<dbReference type="SUPFAM" id="SSF52087">
    <property type="entry name" value="CRAL/TRIO domain"/>
    <property type="match status" value="1"/>
</dbReference>
<keyword evidence="3" id="KW-1185">Reference proteome</keyword>
<dbReference type="SMART" id="SM00516">
    <property type="entry name" value="SEC14"/>
    <property type="match status" value="1"/>
</dbReference>
<dbReference type="Pfam" id="PF00650">
    <property type="entry name" value="CRAL_TRIO"/>
    <property type="match status" value="1"/>
</dbReference>
<dbReference type="Proteomes" id="UP001153292">
    <property type="component" value="Chromosome 14"/>
</dbReference>
<dbReference type="PANTHER" id="PTHR10174">
    <property type="entry name" value="ALPHA-TOCOPHEROL TRANSFER PROTEIN-RELATED"/>
    <property type="match status" value="1"/>
</dbReference>
<accession>A0ABN8AVW8</accession>
<evidence type="ECO:0000313" key="3">
    <source>
        <dbReference type="Proteomes" id="UP001153292"/>
    </source>
</evidence>